<organism evidence="1 2">
    <name type="scientific">Plutella xylostella</name>
    <name type="common">Diamondback moth</name>
    <name type="synonym">Plutella maculipennis</name>
    <dbReference type="NCBI Taxonomy" id="51655"/>
    <lineage>
        <taxon>Eukaryota</taxon>
        <taxon>Metazoa</taxon>
        <taxon>Ecdysozoa</taxon>
        <taxon>Arthropoda</taxon>
        <taxon>Hexapoda</taxon>
        <taxon>Insecta</taxon>
        <taxon>Pterygota</taxon>
        <taxon>Neoptera</taxon>
        <taxon>Endopterygota</taxon>
        <taxon>Lepidoptera</taxon>
        <taxon>Glossata</taxon>
        <taxon>Ditrysia</taxon>
        <taxon>Yponomeutoidea</taxon>
        <taxon>Plutellidae</taxon>
        <taxon>Plutella</taxon>
    </lineage>
</organism>
<comment type="caution">
    <text evidence="1">The sequence shown here is derived from an EMBL/GenBank/DDBJ whole genome shotgun (WGS) entry which is preliminary data.</text>
</comment>
<protein>
    <submittedName>
        <fullName evidence="1">(diamondback moth) hypothetical protein</fullName>
    </submittedName>
</protein>
<evidence type="ECO:0000313" key="2">
    <source>
        <dbReference type="Proteomes" id="UP000653454"/>
    </source>
</evidence>
<accession>A0A8S4G0U6</accession>
<sequence>SNRDIVTFSYSLISRAAVIQVVGHVLESPRPGSSPGRLLSVVFLHEEDIGNDVLVQFVQIGVVHVRLAEVVAGGGNGG</sequence>
<dbReference type="Proteomes" id="UP000653454">
    <property type="component" value="Unassembled WGS sequence"/>
</dbReference>
<name>A0A8S4G0U6_PLUXY</name>
<dbReference type="AlphaFoldDB" id="A0A8S4G0U6"/>
<feature type="non-terminal residue" evidence="1">
    <location>
        <position position="1"/>
    </location>
</feature>
<keyword evidence="2" id="KW-1185">Reference proteome</keyword>
<dbReference type="EMBL" id="CAJHNJ030000082">
    <property type="protein sequence ID" value="CAG9134655.1"/>
    <property type="molecule type" value="Genomic_DNA"/>
</dbReference>
<proteinExistence type="predicted"/>
<reference evidence="1" key="1">
    <citation type="submission" date="2020-11" db="EMBL/GenBank/DDBJ databases">
        <authorList>
            <person name="Whiteford S."/>
        </authorList>
    </citation>
    <scope>NUCLEOTIDE SEQUENCE</scope>
</reference>
<evidence type="ECO:0000313" key="1">
    <source>
        <dbReference type="EMBL" id="CAG9134655.1"/>
    </source>
</evidence>
<gene>
    <name evidence="1" type="ORF">PLXY2_LOCUS12879</name>
</gene>
<feature type="non-terminal residue" evidence="1">
    <location>
        <position position="78"/>
    </location>
</feature>